<protein>
    <recommendedName>
        <fullName evidence="4">SxtK</fullName>
    </recommendedName>
</protein>
<evidence type="ECO:0008006" key="4">
    <source>
        <dbReference type="Google" id="ProtNLM"/>
    </source>
</evidence>
<evidence type="ECO:0000256" key="1">
    <source>
        <dbReference type="SAM" id="Phobius"/>
    </source>
</evidence>
<dbReference type="KEGG" id="dbr:Deba_2425"/>
<proteinExistence type="predicted"/>
<feature type="transmembrane region" description="Helical" evidence="1">
    <location>
        <begin position="21"/>
        <end position="49"/>
    </location>
</feature>
<dbReference type="Pfam" id="PF19451">
    <property type="entry name" value="DUF5989"/>
    <property type="match status" value="1"/>
</dbReference>
<dbReference type="HOGENOM" id="CLU_205202_0_0_7"/>
<dbReference type="Proteomes" id="UP000009047">
    <property type="component" value="Chromosome"/>
</dbReference>
<organism evidence="2 3">
    <name type="scientific">Desulfarculus baarsii (strain ATCC 33931 / DSM 2075 / LMG 7858 / VKM B-1802 / 2st14)</name>
    <dbReference type="NCBI Taxonomy" id="644282"/>
    <lineage>
        <taxon>Bacteria</taxon>
        <taxon>Pseudomonadati</taxon>
        <taxon>Thermodesulfobacteriota</taxon>
        <taxon>Desulfarculia</taxon>
        <taxon>Desulfarculales</taxon>
        <taxon>Desulfarculaceae</taxon>
        <taxon>Desulfarculus</taxon>
    </lineage>
</organism>
<keyword evidence="1" id="KW-1133">Transmembrane helix</keyword>
<accession>E1QJP4</accession>
<dbReference type="InterPro" id="IPR046031">
    <property type="entry name" value="DUF5989"/>
</dbReference>
<dbReference type="EMBL" id="CP002085">
    <property type="protein sequence ID" value="ADK85787.1"/>
    <property type="molecule type" value="Genomic_DNA"/>
</dbReference>
<keyword evidence="1" id="KW-0812">Transmembrane</keyword>
<gene>
    <name evidence="2" type="ordered locus">Deba_2425</name>
</gene>
<evidence type="ECO:0000313" key="3">
    <source>
        <dbReference type="Proteomes" id="UP000009047"/>
    </source>
</evidence>
<sequence length="52" mass="5799">MSKLSVLGQFWGFLKETKKFWLLPIVVMLVLLGALIVLTQGSAVAPFIYALF</sequence>
<keyword evidence="3" id="KW-1185">Reference proteome</keyword>
<dbReference type="AlphaFoldDB" id="E1QJP4"/>
<keyword evidence="1" id="KW-0472">Membrane</keyword>
<reference evidence="2 3" key="1">
    <citation type="journal article" date="2010" name="Stand. Genomic Sci.">
        <title>Complete genome sequence of Desulfarculus baarsii type strain (2st14).</title>
        <authorList>
            <person name="Sun H."/>
            <person name="Spring S."/>
            <person name="Lapidus A."/>
            <person name="Davenport K."/>
            <person name="Del Rio T.G."/>
            <person name="Tice H."/>
            <person name="Nolan M."/>
            <person name="Copeland A."/>
            <person name="Cheng J.F."/>
            <person name="Lucas S."/>
            <person name="Tapia R."/>
            <person name="Goodwin L."/>
            <person name="Pitluck S."/>
            <person name="Ivanova N."/>
            <person name="Pagani I."/>
            <person name="Mavromatis K."/>
            <person name="Ovchinnikova G."/>
            <person name="Pati A."/>
            <person name="Chen A."/>
            <person name="Palaniappan K."/>
            <person name="Hauser L."/>
            <person name="Chang Y.J."/>
            <person name="Jeffries C.D."/>
            <person name="Detter J.C."/>
            <person name="Han C."/>
            <person name="Rohde M."/>
            <person name="Brambilla E."/>
            <person name="Goker M."/>
            <person name="Woyke T."/>
            <person name="Bristow J."/>
            <person name="Eisen J.A."/>
            <person name="Markowitz V."/>
            <person name="Hugenholtz P."/>
            <person name="Kyrpides N.C."/>
            <person name="Klenk H.P."/>
            <person name="Land M."/>
        </authorList>
    </citation>
    <scope>NUCLEOTIDE SEQUENCE [LARGE SCALE GENOMIC DNA]</scope>
    <source>
        <strain evidence="3">ATCC 33931 / DSM 2075 / LMG 7858 / VKM B-1802 / 2st14</strain>
    </source>
</reference>
<name>E1QJP4_DESB2</name>
<dbReference type="STRING" id="644282.Deba_2425"/>
<evidence type="ECO:0000313" key="2">
    <source>
        <dbReference type="EMBL" id="ADK85787.1"/>
    </source>
</evidence>
<dbReference type="eggNOG" id="ENOG5033AFZ">
    <property type="taxonomic scope" value="Bacteria"/>
</dbReference>
<dbReference type="RefSeq" id="WP_013259226.1">
    <property type="nucleotide sequence ID" value="NC_014365.1"/>
</dbReference>